<evidence type="ECO:0000313" key="2">
    <source>
        <dbReference type="Proteomes" id="UP001190700"/>
    </source>
</evidence>
<gene>
    <name evidence="1" type="ORF">CYMTET_2853</name>
</gene>
<organism evidence="1 2">
    <name type="scientific">Cymbomonas tetramitiformis</name>
    <dbReference type="NCBI Taxonomy" id="36881"/>
    <lineage>
        <taxon>Eukaryota</taxon>
        <taxon>Viridiplantae</taxon>
        <taxon>Chlorophyta</taxon>
        <taxon>Pyramimonadophyceae</taxon>
        <taxon>Pyramimonadales</taxon>
        <taxon>Pyramimonadaceae</taxon>
        <taxon>Cymbomonas</taxon>
    </lineage>
</organism>
<reference evidence="1 2" key="1">
    <citation type="journal article" date="2015" name="Genome Biol. Evol.">
        <title>Comparative Genomics of a Bacterivorous Green Alga Reveals Evolutionary Causalities and Consequences of Phago-Mixotrophic Mode of Nutrition.</title>
        <authorList>
            <person name="Burns J.A."/>
            <person name="Paasch A."/>
            <person name="Narechania A."/>
            <person name="Kim E."/>
        </authorList>
    </citation>
    <scope>NUCLEOTIDE SEQUENCE [LARGE SCALE GENOMIC DNA]</scope>
    <source>
        <strain evidence="1 2">PLY_AMNH</strain>
    </source>
</reference>
<protein>
    <submittedName>
        <fullName evidence="1">Uncharacterized protein</fullName>
    </submittedName>
</protein>
<sequence length="479" mass="54271">MQNADSLKVVVNSNGEILEIVNSFHQSCLWEPVELVDHNVTTRFIEMPSKRPDIDIVAGYFARSHDIDDTVYVVEFFEGNIMQSRGDRGSWFSKNMLETRGDIVVHIVLCHAQREDIVDQLLPHLIPGTNLIVQSVYPRCLCGTYALPRNADVRRFVDWIRGPSLRGRLLDGYSVVRLPDGVDSWTRTAREADWSILRRTSDHVMRGVCRDDEAIRGLEQYAYDPLDHMGFLVRNTERATLENVTVENGGARMTRHQDFCALYRCSTTNACFLVVYMRIPDYLEDQLFHLLLDNHHRRSCEEWALSEEISEAVRYAQVCRTAVLTHCLLRLLSDCHNVSDTMQAGKLAQSVTHVTFNCFAVERLICGIEGRIENSACFHRDASSLARSEGNCVCEIDEDSSSHPKAPEGVPNVLAIVIGAHRLRTRCAARIANATPRNLPTEKSFQNVLYLAGRDIDLQPNYVRASHEATLVPPKFLES</sequence>
<dbReference type="AlphaFoldDB" id="A0AAE0H4I7"/>
<evidence type="ECO:0000313" key="1">
    <source>
        <dbReference type="EMBL" id="KAK3289724.1"/>
    </source>
</evidence>
<dbReference type="Proteomes" id="UP001190700">
    <property type="component" value="Unassembled WGS sequence"/>
</dbReference>
<keyword evidence="2" id="KW-1185">Reference proteome</keyword>
<proteinExistence type="predicted"/>
<name>A0AAE0H4I7_9CHLO</name>
<accession>A0AAE0H4I7</accession>
<dbReference type="EMBL" id="LGRX02000048">
    <property type="protein sequence ID" value="KAK3289724.1"/>
    <property type="molecule type" value="Genomic_DNA"/>
</dbReference>
<comment type="caution">
    <text evidence="1">The sequence shown here is derived from an EMBL/GenBank/DDBJ whole genome shotgun (WGS) entry which is preliminary data.</text>
</comment>